<dbReference type="STRING" id="2070753.A0A3A2ZCP0"/>
<comment type="caution">
    <text evidence="2">The sequence shown here is derived from an EMBL/GenBank/DDBJ whole genome shotgun (WGS) entry which is preliminary data.</text>
</comment>
<feature type="compositionally biased region" description="Acidic residues" evidence="1">
    <location>
        <begin position="415"/>
        <end position="431"/>
    </location>
</feature>
<feature type="compositionally biased region" description="Basic residues" evidence="1">
    <location>
        <begin position="385"/>
        <end position="395"/>
    </location>
</feature>
<protein>
    <recommendedName>
        <fullName evidence="4">DNA (cytosine-5)-methyltransferase 1 replication foci domain-containing protein</fullName>
    </recommendedName>
</protein>
<accession>A0A3A2ZCP0</accession>
<evidence type="ECO:0000313" key="2">
    <source>
        <dbReference type="EMBL" id="RJE20898.1"/>
    </source>
</evidence>
<keyword evidence="3" id="KW-1185">Reference proteome</keyword>
<organism evidence="2 3">
    <name type="scientific">Aspergillus sclerotialis</name>
    <dbReference type="NCBI Taxonomy" id="2070753"/>
    <lineage>
        <taxon>Eukaryota</taxon>
        <taxon>Fungi</taxon>
        <taxon>Dikarya</taxon>
        <taxon>Ascomycota</taxon>
        <taxon>Pezizomycotina</taxon>
        <taxon>Eurotiomycetes</taxon>
        <taxon>Eurotiomycetidae</taxon>
        <taxon>Eurotiales</taxon>
        <taxon>Aspergillaceae</taxon>
        <taxon>Aspergillus</taxon>
        <taxon>Aspergillus subgen. Polypaecilum</taxon>
    </lineage>
</organism>
<name>A0A3A2ZCP0_9EURO</name>
<dbReference type="OrthoDB" id="5382953at2759"/>
<feature type="compositionally biased region" description="Basic and acidic residues" evidence="1">
    <location>
        <begin position="247"/>
        <end position="265"/>
    </location>
</feature>
<evidence type="ECO:0008006" key="4">
    <source>
        <dbReference type="Google" id="ProtNLM"/>
    </source>
</evidence>
<evidence type="ECO:0000313" key="3">
    <source>
        <dbReference type="Proteomes" id="UP000266188"/>
    </source>
</evidence>
<dbReference type="EMBL" id="MVGC01000268">
    <property type="protein sequence ID" value="RJE20898.1"/>
    <property type="molecule type" value="Genomic_DNA"/>
</dbReference>
<feature type="region of interest" description="Disordered" evidence="1">
    <location>
        <begin position="448"/>
        <end position="484"/>
    </location>
</feature>
<proteinExistence type="predicted"/>
<dbReference type="Proteomes" id="UP000266188">
    <property type="component" value="Unassembled WGS sequence"/>
</dbReference>
<reference evidence="3" key="1">
    <citation type="submission" date="2017-02" db="EMBL/GenBank/DDBJ databases">
        <authorList>
            <person name="Tafer H."/>
            <person name="Lopandic K."/>
        </authorList>
    </citation>
    <scope>NUCLEOTIDE SEQUENCE [LARGE SCALE GENOMIC DNA]</scope>
    <source>
        <strain evidence="3">CBS 366.77</strain>
    </source>
</reference>
<gene>
    <name evidence="2" type="ORF">PHISCL_06766</name>
</gene>
<evidence type="ECO:0000256" key="1">
    <source>
        <dbReference type="SAM" id="MobiDB-lite"/>
    </source>
</evidence>
<feature type="compositionally biased region" description="Polar residues" evidence="1">
    <location>
        <begin position="455"/>
        <end position="483"/>
    </location>
</feature>
<sequence>MTSREDSVLAERDPSLDDENDWEEFSLIEARVLIPGKSRYANLLSASPDNPVQVTGCLDEVEEEQESLVLDEDYLNKRIVIENVTHYAYGQHDDGEIGVWVAGRAGWFSISPAKGYKNMFNDTVEAIDLLYFLADRHQRKRRRQKAWNPSVEYLLEEYVIHTHGICEDAEDSAEVFYKHRDFLFPRMIKGEEGVDWSKTNLFAHLCEKFPEDYERIKSILNPESQSETDPDEYEGEGEGTEAGSKADSGEKEVNGELSQPKDQDSVSKSQADIIYKVIVDLKDAGHLAKRQLNLDLVASNLVSRFEIDTEEYARDLISARAGAILELMNEAKTASFDWSRRAIYKELKSASKKNDVQDIAITPLRPRSDNNESSEDSDSEEQPRPRRRRVRKSVLRPKSSVSAKLIGKRTRNAAADEEDLSDENGNGDEYETPSKVRGHELVREPLSTRVKRTRSILSDSGSTPVQKTPLQETLQSRNTSVSAMEQDVPDMDPVQLDNLPNDTWVCQARGCEKVIYKCSTKRGKELVQDHSLAHANDTQAKLDLVFSEQRLNINIPVDNLLSRIRELGTVDPELANMANGTSSIAG</sequence>
<feature type="region of interest" description="Disordered" evidence="1">
    <location>
        <begin position="355"/>
        <end position="433"/>
    </location>
</feature>
<dbReference type="AlphaFoldDB" id="A0A3A2ZCP0"/>
<feature type="compositionally biased region" description="Acidic residues" evidence="1">
    <location>
        <begin position="226"/>
        <end position="239"/>
    </location>
</feature>
<feature type="region of interest" description="Disordered" evidence="1">
    <location>
        <begin position="219"/>
        <end position="265"/>
    </location>
</feature>